<gene>
    <name evidence="3" type="ORF">CACET_c31180</name>
</gene>
<proteinExistence type="predicted"/>
<accession>A0A0D8IDK1</accession>
<dbReference type="GO" id="GO:0005886">
    <property type="term" value="C:plasma membrane"/>
    <property type="evidence" value="ECO:0007669"/>
    <property type="project" value="UniProtKB-SubCell"/>
</dbReference>
<evidence type="ECO:0000313" key="3">
    <source>
        <dbReference type="EMBL" id="AKL96562.1"/>
    </source>
</evidence>
<keyword evidence="2" id="KW-0813">Transport</keyword>
<keyword evidence="4" id="KW-1185">Reference proteome</keyword>
<dbReference type="KEGG" id="cace:CACET_c31180"/>
<organism evidence="3 4">
    <name type="scientific">Clostridium aceticum</name>
    <dbReference type="NCBI Taxonomy" id="84022"/>
    <lineage>
        <taxon>Bacteria</taxon>
        <taxon>Bacillati</taxon>
        <taxon>Bacillota</taxon>
        <taxon>Clostridia</taxon>
        <taxon>Eubacteriales</taxon>
        <taxon>Clostridiaceae</taxon>
        <taxon>Clostridium</taxon>
    </lineage>
</organism>
<evidence type="ECO:0000313" key="4">
    <source>
        <dbReference type="Proteomes" id="UP000035704"/>
    </source>
</evidence>
<dbReference type="STRING" id="84022.CACET_c31180"/>
<reference evidence="3 4" key="1">
    <citation type="submission" date="2014-10" db="EMBL/GenBank/DDBJ databases">
        <title>Genome sequence of Clostridium aceticum DSM 1496.</title>
        <authorList>
            <person name="Poehlein A."/>
            <person name="Schiel-Bengelsdorf B."/>
            <person name="Gottschalk G."/>
            <person name="Duerre P."/>
            <person name="Daniel R."/>
        </authorList>
    </citation>
    <scope>NUCLEOTIDE SEQUENCE [LARGE SCALE GENOMIC DNA]</scope>
    <source>
        <strain evidence="3 4">DSM 1496</strain>
    </source>
</reference>
<dbReference type="AlphaFoldDB" id="A0A0D8IDK1"/>
<dbReference type="EMBL" id="CP009687">
    <property type="protein sequence ID" value="AKL96562.1"/>
    <property type="molecule type" value="Genomic_DNA"/>
</dbReference>
<name>A0A0D8IDK1_9CLOT</name>
<dbReference type="PANTHER" id="PTHR43386:SF1">
    <property type="entry name" value="D,D-DIPEPTIDE TRANSPORT SYSTEM PERMEASE PROTEIN DDPC-RELATED"/>
    <property type="match status" value="1"/>
</dbReference>
<sequence length="110" mass="12292">MKFSKTRPYPLSFRVGMLLLLLGTDLFGRDVLTRTLYGGQTTLISSFLTLGIVLVLGISFGMLTDGSDHFFQAPYILMSSALFIMFIVLALNLIGEGLRHQLDPFEKLKM</sequence>
<dbReference type="PANTHER" id="PTHR43386">
    <property type="entry name" value="OLIGOPEPTIDE TRANSPORT SYSTEM PERMEASE PROTEIN APPC"/>
    <property type="match status" value="1"/>
</dbReference>
<protein>
    <submittedName>
        <fullName evidence="3">Uncharacterized protein</fullName>
    </submittedName>
</protein>
<dbReference type="OrthoDB" id="9812701at2"/>
<comment type="subcellular location">
    <subcellularLocation>
        <location evidence="1">Cell membrane</location>
        <topology evidence="1">Multi-pass membrane protein</topology>
    </subcellularLocation>
</comment>
<dbReference type="PATRIC" id="fig|84022.5.peg.3739"/>
<dbReference type="RefSeq" id="WP_044824418.1">
    <property type="nucleotide sequence ID" value="NZ_CP009687.1"/>
</dbReference>
<dbReference type="Proteomes" id="UP000035704">
    <property type="component" value="Chromosome"/>
</dbReference>
<evidence type="ECO:0000256" key="2">
    <source>
        <dbReference type="ARBA" id="ARBA00022448"/>
    </source>
</evidence>
<dbReference type="InterPro" id="IPR050366">
    <property type="entry name" value="BP-dependent_transpt_permease"/>
</dbReference>
<evidence type="ECO:0000256" key="1">
    <source>
        <dbReference type="ARBA" id="ARBA00004651"/>
    </source>
</evidence>